<evidence type="ECO:0000256" key="12">
    <source>
        <dbReference type="ARBA" id="ARBA00023136"/>
    </source>
</evidence>
<feature type="transmembrane region" description="Helical" evidence="15">
    <location>
        <begin position="51"/>
        <end position="72"/>
    </location>
</feature>
<dbReference type="EMBL" id="LN714484">
    <property type="protein sequence ID" value="CEL68188.1"/>
    <property type="molecule type" value="Genomic_DNA"/>
</dbReference>
<feature type="region of interest" description="Disordered" evidence="14">
    <location>
        <begin position="113"/>
        <end position="168"/>
    </location>
</feature>
<evidence type="ECO:0000313" key="16">
    <source>
        <dbReference type="EMBL" id="CBZ50886.1"/>
    </source>
</evidence>
<dbReference type="InParanoid" id="F0VBA2"/>
<dbReference type="InterPro" id="IPR004139">
    <property type="entry name" value="Glyco_trans_13"/>
</dbReference>
<evidence type="ECO:0000256" key="11">
    <source>
        <dbReference type="ARBA" id="ARBA00023034"/>
    </source>
</evidence>
<dbReference type="RefSeq" id="XP_003880919.1">
    <property type="nucleotide sequence ID" value="XM_003880870.1"/>
</dbReference>
<dbReference type="OrthoDB" id="331647at2759"/>
<dbReference type="Proteomes" id="UP000007494">
    <property type="component" value="Chromosome IX"/>
</dbReference>
<evidence type="ECO:0000256" key="13">
    <source>
        <dbReference type="ARBA" id="ARBA00023211"/>
    </source>
</evidence>
<dbReference type="SUPFAM" id="SSF53448">
    <property type="entry name" value="Nucleotide-diphospho-sugar transferases"/>
    <property type="match status" value="1"/>
</dbReference>
<keyword evidence="12 15" id="KW-0472">Membrane</keyword>
<organism evidence="16 18">
    <name type="scientific">Neospora caninum (strain Liverpool)</name>
    <dbReference type="NCBI Taxonomy" id="572307"/>
    <lineage>
        <taxon>Eukaryota</taxon>
        <taxon>Sar</taxon>
        <taxon>Alveolata</taxon>
        <taxon>Apicomplexa</taxon>
        <taxon>Conoidasida</taxon>
        <taxon>Coccidia</taxon>
        <taxon>Eucoccidiorida</taxon>
        <taxon>Eimeriorina</taxon>
        <taxon>Sarcocystidae</taxon>
        <taxon>Neospora</taxon>
    </lineage>
</organism>
<dbReference type="EMBL" id="FR823385">
    <property type="protein sequence ID" value="CBZ50886.1"/>
    <property type="molecule type" value="Genomic_DNA"/>
</dbReference>
<comment type="similarity">
    <text evidence="4">Belongs to the glycosyltransferase 13 family.</text>
</comment>
<keyword evidence="13" id="KW-0464">Manganese</keyword>
<keyword evidence="7 15" id="KW-0812">Transmembrane</keyword>
<protein>
    <submittedName>
        <fullName evidence="17">Alpha-1,3-mannosyl-glycoprotein 2-beta-N-acetylglucosaminyltransferase</fullName>
    </submittedName>
</protein>
<evidence type="ECO:0000256" key="1">
    <source>
        <dbReference type="ARBA" id="ARBA00001936"/>
    </source>
</evidence>
<sequence>MHVNPRVFRGFSTLRHRLHTQSSKKNFCSLCYNAVRGLFGPGVQARGRRCALLLLLVAMAAACVTFFLHSYYLARVHELEQALARASLHASPVGKAASQLPDASVAGAAHEETFSGNEELQGNGATEEETSLNAQDNMQRQGGEKTETGSASPLPRWWRRRPAGRPAVSGGVWDASVALSLFDLKEQIRASGAAANPSGEKMLHTHGLGVVLLLPSSTTLSSSVGRTLQDLLSLRNAFPGKKFFPVIISQPGSSVWQASAVAPFRVGPSGAYHMQRELKKLQISRRPFQKIPGEQEPDAPSPSSPLREMESNHLRWAAQQVFNELGLPFALFLDADLEFSPDFFSFLEKAVDVLAKEEAPGCASPFSALSVPLSPKPSDESAALQSRLWRTSALPPFGVLLSRAAFSSFAAGDAKGEARQRGAREGDETETHAQPLSCLVPVLSRCRKGNNALDVPEEWRPILGRHRLNEDFFDWQNSGNKKEGKGGRPHEDATRSEPRPAAVHEAAFEKDLEASLEKATPIAASEVASLRQGSSSVYRIFYASESELRQALDVLLEETLPSLTTFPRNLLASPASSSSSSALKDFPGMYKGVMYVELPGAQVYLHGTWPERFAGK</sequence>
<dbReference type="eggNOG" id="ENOG502QZBM">
    <property type="taxonomic scope" value="Eukaryota"/>
</dbReference>
<keyword evidence="10 15" id="KW-1133">Transmembrane helix</keyword>
<evidence type="ECO:0000256" key="14">
    <source>
        <dbReference type="SAM" id="MobiDB-lite"/>
    </source>
</evidence>
<evidence type="ECO:0000256" key="15">
    <source>
        <dbReference type="SAM" id="Phobius"/>
    </source>
</evidence>
<keyword evidence="18" id="KW-1185">Reference proteome</keyword>
<dbReference type="GeneID" id="13441918"/>
<comment type="subcellular location">
    <subcellularLocation>
        <location evidence="2">Golgi apparatus membrane</location>
        <topology evidence="2">Single-pass type II membrane protein</topology>
    </subcellularLocation>
</comment>
<evidence type="ECO:0000256" key="8">
    <source>
        <dbReference type="ARBA" id="ARBA00022723"/>
    </source>
</evidence>
<evidence type="ECO:0000256" key="6">
    <source>
        <dbReference type="ARBA" id="ARBA00022679"/>
    </source>
</evidence>
<evidence type="ECO:0000256" key="10">
    <source>
        <dbReference type="ARBA" id="ARBA00022989"/>
    </source>
</evidence>
<proteinExistence type="inferred from homology"/>
<feature type="compositionally biased region" description="Polar residues" evidence="14">
    <location>
        <begin position="114"/>
        <end position="124"/>
    </location>
</feature>
<feature type="region of interest" description="Disordered" evidence="14">
    <location>
        <begin position="288"/>
        <end position="310"/>
    </location>
</feature>
<dbReference type="VEuPathDB" id="ToxoDB:NCLIV_039610"/>
<keyword evidence="9" id="KW-0735">Signal-anchor</keyword>
<keyword evidence="6 17" id="KW-0808">Transferase</keyword>
<dbReference type="OMA" id="NPRVFRG"/>
<evidence type="ECO:0000313" key="17">
    <source>
        <dbReference type="EMBL" id="CEL68188.1"/>
    </source>
</evidence>
<name>F0VBA2_NEOCL</name>
<dbReference type="UniPathway" id="UPA00378"/>
<dbReference type="GO" id="GO:0046872">
    <property type="term" value="F:metal ion binding"/>
    <property type="evidence" value="ECO:0007669"/>
    <property type="project" value="UniProtKB-KW"/>
</dbReference>
<reference evidence="17" key="4">
    <citation type="journal article" date="2015" name="PLoS ONE">
        <title>Comprehensive Evaluation of Toxoplasma gondii VEG and Neospora caninum LIV Genomes with Tachyzoite Stage Transcriptome and Proteome Defines Novel Transcript Features.</title>
        <authorList>
            <person name="Ramaprasad A."/>
            <person name="Mourier T."/>
            <person name="Naeem R."/>
            <person name="Malas T.B."/>
            <person name="Moussa E."/>
            <person name="Panigrahi A."/>
            <person name="Vermont S.J."/>
            <person name="Otto T.D."/>
            <person name="Wastling J."/>
            <person name="Pain A."/>
        </authorList>
    </citation>
    <scope>NUCLEOTIDE SEQUENCE</scope>
    <source>
        <strain evidence="17">Liverpool</strain>
    </source>
</reference>
<comment type="cofactor">
    <cofactor evidence="1">
        <name>Mn(2+)</name>
        <dbReference type="ChEBI" id="CHEBI:29035"/>
    </cofactor>
</comment>
<keyword evidence="5 17" id="KW-0328">Glycosyltransferase</keyword>
<dbReference type="Gene3D" id="3.90.550.10">
    <property type="entry name" value="Spore Coat Polysaccharide Biosynthesis Protein SpsA, Chain A"/>
    <property type="match status" value="1"/>
</dbReference>
<dbReference type="AlphaFoldDB" id="F0VBA2"/>
<evidence type="ECO:0000256" key="3">
    <source>
        <dbReference type="ARBA" id="ARBA00004922"/>
    </source>
</evidence>
<evidence type="ECO:0000256" key="4">
    <source>
        <dbReference type="ARBA" id="ARBA00006492"/>
    </source>
</evidence>
<evidence type="ECO:0000313" key="18">
    <source>
        <dbReference type="Proteomes" id="UP000007494"/>
    </source>
</evidence>
<feature type="region of interest" description="Disordered" evidence="14">
    <location>
        <begin position="474"/>
        <end position="501"/>
    </location>
</feature>
<gene>
    <name evidence="17" type="ORF">BN1204_039610</name>
    <name evidence="16" type="ORF">NCLIV_039610</name>
</gene>
<keyword evidence="11" id="KW-0333">Golgi apparatus</keyword>
<reference evidence="16" key="2">
    <citation type="submission" date="2011-03" db="EMBL/GenBank/DDBJ databases">
        <title>Comparative genomics and transcriptomics of Neospora caninum and Toxoplasma gondii.</title>
        <authorList>
            <person name="Reid A.J."/>
            <person name="Sohal A."/>
            <person name="Harris D."/>
            <person name="Quail M."/>
            <person name="Sanders M."/>
            <person name="Berriman M."/>
            <person name="Wastling J.M."/>
            <person name="Pain A."/>
        </authorList>
    </citation>
    <scope>NUCLEOTIDE SEQUENCE</scope>
    <source>
        <strain evidence="16">Liverpool</strain>
    </source>
</reference>
<dbReference type="GO" id="GO:0000139">
    <property type="term" value="C:Golgi membrane"/>
    <property type="evidence" value="ECO:0007669"/>
    <property type="project" value="UniProtKB-SubCell"/>
</dbReference>
<accession>F0VBA2</accession>
<keyword evidence="8" id="KW-0479">Metal-binding</keyword>
<feature type="compositionally biased region" description="Polar residues" evidence="14">
    <location>
        <begin position="131"/>
        <end position="140"/>
    </location>
</feature>
<evidence type="ECO:0000256" key="5">
    <source>
        <dbReference type="ARBA" id="ARBA00022676"/>
    </source>
</evidence>
<evidence type="ECO:0000256" key="2">
    <source>
        <dbReference type="ARBA" id="ARBA00004323"/>
    </source>
</evidence>
<dbReference type="InterPro" id="IPR029044">
    <property type="entry name" value="Nucleotide-diphossugar_trans"/>
</dbReference>
<dbReference type="GO" id="GO:0008375">
    <property type="term" value="F:acetylglucosaminyltransferase activity"/>
    <property type="evidence" value="ECO:0007669"/>
    <property type="project" value="InterPro"/>
</dbReference>
<comment type="pathway">
    <text evidence="3">Protein modification; protein glycosylation.</text>
</comment>
<dbReference type="Pfam" id="PF03071">
    <property type="entry name" value="GNT-I"/>
    <property type="match status" value="1"/>
</dbReference>
<evidence type="ECO:0000256" key="9">
    <source>
        <dbReference type="ARBA" id="ARBA00022968"/>
    </source>
</evidence>
<evidence type="ECO:0000256" key="7">
    <source>
        <dbReference type="ARBA" id="ARBA00022692"/>
    </source>
</evidence>
<reference evidence="16" key="1">
    <citation type="submission" date="2011-02" db="EMBL/GenBank/DDBJ databases">
        <authorList>
            <person name="Aslett M."/>
        </authorList>
    </citation>
    <scope>NUCLEOTIDE SEQUENCE</scope>
    <source>
        <strain evidence="16">Liverpool</strain>
    </source>
</reference>
<reference evidence="18" key="3">
    <citation type="journal article" date="2012" name="PLoS Pathog.">
        <title>Comparative genomics of the apicomplexan parasites Toxoplasma gondii and Neospora caninum: Coccidia differing in host range and transmission strategy.</title>
        <authorList>
            <person name="Reid A.J."/>
            <person name="Vermont S.J."/>
            <person name="Cotton J.A."/>
            <person name="Harris D."/>
            <person name="Hill-Cawthorne G.A."/>
            <person name="Konen-Waisman S."/>
            <person name="Latham S.M."/>
            <person name="Mourier T."/>
            <person name="Norton R."/>
            <person name="Quail M.A."/>
            <person name="Sanders M."/>
            <person name="Shanmugam D."/>
            <person name="Sohal A."/>
            <person name="Wasmuth J.D."/>
            <person name="Brunk B."/>
            <person name="Grigg M.E."/>
            <person name="Howard J.C."/>
            <person name="Parkinson J."/>
            <person name="Roos D.S."/>
            <person name="Trees A.J."/>
            <person name="Berriman M."/>
            <person name="Pain A."/>
            <person name="Wastling J.M."/>
        </authorList>
    </citation>
    <scope>NUCLEOTIDE SEQUENCE [LARGE SCALE GENOMIC DNA]</scope>
    <source>
        <strain evidence="18">Liverpool</strain>
    </source>
</reference>
<feature type="compositionally biased region" description="Basic and acidic residues" evidence="14">
    <location>
        <begin position="480"/>
        <end position="498"/>
    </location>
</feature>